<sequence>MMDIDEGDDDIERRPTFSTIPTILEYEETPALAVGLKKLEDGFPETIALDVFYNPDVLIKAGLSMGQDNFPGVELAILLRLKDGKAVIPHQIFPIKSPPRILTRGLRRLRIIFPLGPVERRVLRITIPSSSIFHILFPLGVDITMDTMSTSKTSIAANIVKNYILSPSVLGVLGTPPRWRWPMVEEVARLKADLASVEKEKDDGLSKKDELAASDREKLLADAQEASPRDLDFDLNESRDDVREFTHKCGDMEVKIADLHRALDNSIEGFKKSEEYRVLLKGDTDTLLWSFC</sequence>
<evidence type="ECO:0000313" key="1">
    <source>
        <dbReference type="EMBL" id="GAA0159308.1"/>
    </source>
</evidence>
<protein>
    <submittedName>
        <fullName evidence="1">Uncharacterized protein</fullName>
    </submittedName>
</protein>
<dbReference type="AlphaFoldDB" id="A0AAV3Q6W4"/>
<reference evidence="1 2" key="1">
    <citation type="submission" date="2024-01" db="EMBL/GenBank/DDBJ databases">
        <title>The complete chloroplast genome sequence of Lithospermum erythrorhizon: insights into the phylogenetic relationship among Boraginaceae species and the maternal lineages of purple gromwells.</title>
        <authorList>
            <person name="Okada T."/>
            <person name="Watanabe K."/>
        </authorList>
    </citation>
    <scope>NUCLEOTIDE SEQUENCE [LARGE SCALE GENOMIC DNA]</scope>
</reference>
<accession>A0AAV3Q6W4</accession>
<gene>
    <name evidence="1" type="ORF">LIER_16118</name>
</gene>
<keyword evidence="2" id="KW-1185">Reference proteome</keyword>
<comment type="caution">
    <text evidence="1">The sequence shown here is derived from an EMBL/GenBank/DDBJ whole genome shotgun (WGS) entry which is preliminary data.</text>
</comment>
<proteinExistence type="predicted"/>
<dbReference type="EMBL" id="BAABME010003571">
    <property type="protein sequence ID" value="GAA0159308.1"/>
    <property type="molecule type" value="Genomic_DNA"/>
</dbReference>
<name>A0AAV3Q6W4_LITER</name>
<evidence type="ECO:0000313" key="2">
    <source>
        <dbReference type="Proteomes" id="UP001454036"/>
    </source>
</evidence>
<dbReference type="Proteomes" id="UP001454036">
    <property type="component" value="Unassembled WGS sequence"/>
</dbReference>
<organism evidence="1 2">
    <name type="scientific">Lithospermum erythrorhizon</name>
    <name type="common">Purple gromwell</name>
    <name type="synonym">Lithospermum officinale var. erythrorhizon</name>
    <dbReference type="NCBI Taxonomy" id="34254"/>
    <lineage>
        <taxon>Eukaryota</taxon>
        <taxon>Viridiplantae</taxon>
        <taxon>Streptophyta</taxon>
        <taxon>Embryophyta</taxon>
        <taxon>Tracheophyta</taxon>
        <taxon>Spermatophyta</taxon>
        <taxon>Magnoliopsida</taxon>
        <taxon>eudicotyledons</taxon>
        <taxon>Gunneridae</taxon>
        <taxon>Pentapetalae</taxon>
        <taxon>asterids</taxon>
        <taxon>lamiids</taxon>
        <taxon>Boraginales</taxon>
        <taxon>Boraginaceae</taxon>
        <taxon>Boraginoideae</taxon>
        <taxon>Lithospermeae</taxon>
        <taxon>Lithospermum</taxon>
    </lineage>
</organism>